<sequence length="245" mass="23904">MLVPVVLDVGAPAELEPPPDGGGSDEVEVVGGGDDVVVGVVLVVVGGCVGCWLVAGGGLPPVSPRGGRGGDVCVTTVVVVLPSGLTETTVVGVLVDVGLDVVGAPLEVDGSVDDGVAGSVWTPAGRVPWPPGPPVPPAVDAGPGPASSATAANAVATTSPATPSTTYPVRFGLLLLGGAVSILVIRELESDPAGRGIRGSLGNGEARSRPGTGLSRERASRERHSHGGGATSAGRLSPSCGYSPR</sequence>
<reference evidence="4" key="1">
    <citation type="submission" date="2016-10" db="EMBL/GenBank/DDBJ databases">
        <authorList>
            <person name="Varghese N."/>
            <person name="Submissions S."/>
        </authorList>
    </citation>
    <scope>NUCLEOTIDE SEQUENCE [LARGE SCALE GENOMIC DNA]</scope>
    <source>
        <strain evidence="4">DSM 44544</strain>
    </source>
</reference>
<dbReference type="STRING" id="208445.SAMN04489727_2639"/>
<evidence type="ECO:0000313" key="3">
    <source>
        <dbReference type="EMBL" id="SEC12035.1"/>
    </source>
</evidence>
<gene>
    <name evidence="3" type="ORF">SAMN04489727_2639</name>
</gene>
<evidence type="ECO:0000256" key="1">
    <source>
        <dbReference type="SAM" id="MobiDB-lite"/>
    </source>
</evidence>
<proteinExistence type="predicted"/>
<keyword evidence="4" id="KW-1185">Reference proteome</keyword>
<feature type="region of interest" description="Disordered" evidence="1">
    <location>
        <begin position="124"/>
        <end position="162"/>
    </location>
</feature>
<feature type="transmembrane region" description="Helical" evidence="2">
    <location>
        <begin position="36"/>
        <end position="55"/>
    </location>
</feature>
<evidence type="ECO:0000313" key="4">
    <source>
        <dbReference type="Proteomes" id="UP000199622"/>
    </source>
</evidence>
<feature type="compositionally biased region" description="Pro residues" evidence="1">
    <location>
        <begin position="128"/>
        <end position="137"/>
    </location>
</feature>
<keyword evidence="2" id="KW-0472">Membrane</keyword>
<feature type="compositionally biased region" description="Low complexity" evidence="1">
    <location>
        <begin position="138"/>
        <end position="162"/>
    </location>
</feature>
<dbReference type="EMBL" id="FNSO01000004">
    <property type="protein sequence ID" value="SEC12035.1"/>
    <property type="molecule type" value="Genomic_DNA"/>
</dbReference>
<keyword evidence="2" id="KW-0812">Transmembrane</keyword>
<keyword evidence="2" id="KW-1133">Transmembrane helix</keyword>
<evidence type="ECO:0000256" key="2">
    <source>
        <dbReference type="SAM" id="Phobius"/>
    </source>
</evidence>
<name>A0A1H4PX69_9PSEU</name>
<feature type="region of interest" description="Disordered" evidence="1">
    <location>
        <begin position="193"/>
        <end position="245"/>
    </location>
</feature>
<dbReference type="Proteomes" id="UP000199622">
    <property type="component" value="Unassembled WGS sequence"/>
</dbReference>
<accession>A0A1H4PX69</accession>
<organism evidence="3 4">
    <name type="scientific">Amycolatopsis tolypomycina</name>
    <dbReference type="NCBI Taxonomy" id="208445"/>
    <lineage>
        <taxon>Bacteria</taxon>
        <taxon>Bacillati</taxon>
        <taxon>Actinomycetota</taxon>
        <taxon>Actinomycetes</taxon>
        <taxon>Pseudonocardiales</taxon>
        <taxon>Pseudonocardiaceae</taxon>
        <taxon>Amycolatopsis</taxon>
    </lineage>
</organism>
<dbReference type="AlphaFoldDB" id="A0A1H4PX69"/>
<protein>
    <submittedName>
        <fullName evidence="3">Uncharacterized protein</fullName>
    </submittedName>
</protein>
<dbReference type="OrthoDB" id="3638735at2"/>